<comment type="function">
    <text evidence="14">Receptor for interleukin-8 which is a powerful neutrophil chemotactic factor. Binding of IL-8 to the receptor causes activation of neutrophils. This response is mediated via a G-protein that activates a phosphatidylinositol-calcium second messenger system. Binds to IL-8 with high affinity. Also binds with high affinity to CXCL3, GRO/MGSA and NAP-2.</text>
</comment>
<dbReference type="GO" id="GO:0006955">
    <property type="term" value="P:immune response"/>
    <property type="evidence" value="ECO:0007669"/>
    <property type="project" value="TreeGrafter"/>
</dbReference>
<feature type="transmembrane region" description="Helical" evidence="19">
    <location>
        <begin position="292"/>
        <end position="315"/>
    </location>
</feature>
<feature type="transmembrane region" description="Helical" evidence="19">
    <location>
        <begin position="41"/>
        <end position="64"/>
    </location>
</feature>
<evidence type="ECO:0000256" key="8">
    <source>
        <dbReference type="ARBA" id="ARBA00023040"/>
    </source>
</evidence>
<evidence type="ECO:0000256" key="3">
    <source>
        <dbReference type="ARBA" id="ARBA00022475"/>
    </source>
</evidence>
<keyword evidence="9 19" id="KW-0472">Membrane</keyword>
<evidence type="ECO:0000256" key="11">
    <source>
        <dbReference type="ARBA" id="ARBA00023170"/>
    </source>
</evidence>
<sequence length="375" mass="42575">NTRLLDLSSNILNMETTTPDFIYPDLVTPCPENMQYMNSTALVLVYVIVFCLSLSGNTVVIFVVSCMENRRTSTDVYLMHLAIADLFFALTLPFWAAYLHAGHWIFGTIMCKLISGLQEATFYCCVFLLACISVDRYLAIVKATQFLTQKRHLVGIVCALMWLCAFLVQDVVSLSLFSTVLNFRNNLCAQHCTLFPVFTLLCETLIKQNDWILHHSLGFFLPLAVMMFCYGFTMCTLCCTRNSQKQKAMQVMCVMLAFIVCWLPNNIVEFIDTLMRGGRVMETCELRYSIDVALYVTQAMAFSHCAINSILYAFIRKKFRNQLLTSLFKKGLLGRETLLKYRVESVNSSGSTRQMFRSPPPSPQPGALIPRGPHQ</sequence>
<reference evidence="21" key="1">
    <citation type="submission" date="2025-08" db="UniProtKB">
        <authorList>
            <consortium name="Ensembl"/>
        </authorList>
    </citation>
    <scope>IDENTIFICATION</scope>
</reference>
<dbReference type="GO" id="GO:0016493">
    <property type="term" value="F:C-C chemokine receptor activity"/>
    <property type="evidence" value="ECO:0007669"/>
    <property type="project" value="TreeGrafter"/>
</dbReference>
<keyword evidence="12" id="KW-0325">Glycoprotein</keyword>
<evidence type="ECO:0000313" key="21">
    <source>
        <dbReference type="Ensembl" id="ENSSRHP00000017490.1"/>
    </source>
</evidence>
<dbReference type="Pfam" id="PF00001">
    <property type="entry name" value="7tm_1"/>
    <property type="match status" value="1"/>
</dbReference>
<evidence type="ECO:0000256" key="17">
    <source>
        <dbReference type="RuleBase" id="RU000688"/>
    </source>
</evidence>
<dbReference type="PANTHER" id="PTHR10489">
    <property type="entry name" value="CELL ADHESION MOLECULE"/>
    <property type="match status" value="1"/>
</dbReference>
<feature type="transmembrane region" description="Helical" evidence="19">
    <location>
        <begin position="251"/>
        <end position="272"/>
    </location>
</feature>
<feature type="transmembrane region" description="Helical" evidence="19">
    <location>
        <begin position="153"/>
        <end position="177"/>
    </location>
</feature>
<evidence type="ECO:0000256" key="2">
    <source>
        <dbReference type="ARBA" id="ARBA00020033"/>
    </source>
</evidence>
<protein>
    <recommendedName>
        <fullName evidence="2">C-X-C chemokine receptor type 2</fullName>
    </recommendedName>
    <alternativeName>
        <fullName evidence="15">High affinity interleukin-8 receptor B</fullName>
    </alternativeName>
</protein>
<evidence type="ECO:0000259" key="20">
    <source>
        <dbReference type="PROSITE" id="PS50262"/>
    </source>
</evidence>
<dbReference type="SUPFAM" id="SSF81321">
    <property type="entry name" value="Family A G protein-coupled receptor-like"/>
    <property type="match status" value="1"/>
</dbReference>
<keyword evidence="7 19" id="KW-1133">Transmembrane helix</keyword>
<proteinExistence type="inferred from homology"/>
<name>A0A673GW34_9TELE</name>
<dbReference type="GO" id="GO:0016494">
    <property type="term" value="F:C-X-C chemokine receptor activity"/>
    <property type="evidence" value="ECO:0007669"/>
    <property type="project" value="InterPro"/>
</dbReference>
<evidence type="ECO:0000256" key="12">
    <source>
        <dbReference type="ARBA" id="ARBA00023180"/>
    </source>
</evidence>
<dbReference type="Ensembl" id="ENSSRHT00000018054.1">
    <property type="protein sequence ID" value="ENSSRHP00000017490.1"/>
    <property type="gene ID" value="ENSSRHG00000009539.1"/>
</dbReference>
<dbReference type="GO" id="GO:0030593">
    <property type="term" value="P:neutrophil chemotaxis"/>
    <property type="evidence" value="ECO:0007669"/>
    <property type="project" value="TreeGrafter"/>
</dbReference>
<evidence type="ECO:0000256" key="7">
    <source>
        <dbReference type="ARBA" id="ARBA00022989"/>
    </source>
</evidence>
<dbReference type="GO" id="GO:0019957">
    <property type="term" value="F:C-C chemokine binding"/>
    <property type="evidence" value="ECO:0007669"/>
    <property type="project" value="TreeGrafter"/>
</dbReference>
<feature type="region of interest" description="Disordered" evidence="18">
    <location>
        <begin position="350"/>
        <end position="375"/>
    </location>
</feature>
<dbReference type="GO" id="GO:0007204">
    <property type="term" value="P:positive regulation of cytosolic calcium ion concentration"/>
    <property type="evidence" value="ECO:0007669"/>
    <property type="project" value="TreeGrafter"/>
</dbReference>
<keyword evidence="4" id="KW-0145">Chemotaxis</keyword>
<evidence type="ECO:0000256" key="16">
    <source>
        <dbReference type="ARBA" id="ARBA00034130"/>
    </source>
</evidence>
<evidence type="ECO:0000256" key="1">
    <source>
        <dbReference type="ARBA" id="ARBA00004651"/>
    </source>
</evidence>
<feature type="domain" description="G-protein coupled receptors family 1 profile" evidence="20">
    <location>
        <begin position="56"/>
        <end position="312"/>
    </location>
</feature>
<evidence type="ECO:0000256" key="10">
    <source>
        <dbReference type="ARBA" id="ARBA00023157"/>
    </source>
</evidence>
<evidence type="ECO:0000256" key="18">
    <source>
        <dbReference type="SAM" id="MobiDB-lite"/>
    </source>
</evidence>
<evidence type="ECO:0000256" key="9">
    <source>
        <dbReference type="ARBA" id="ARBA00023136"/>
    </source>
</evidence>
<keyword evidence="10" id="KW-1015">Disulfide bond</keyword>
<evidence type="ECO:0000256" key="5">
    <source>
        <dbReference type="ARBA" id="ARBA00022553"/>
    </source>
</evidence>
<dbReference type="GO" id="GO:0009897">
    <property type="term" value="C:external side of plasma membrane"/>
    <property type="evidence" value="ECO:0007669"/>
    <property type="project" value="TreeGrafter"/>
</dbReference>
<dbReference type="InterPro" id="IPR000174">
    <property type="entry name" value="Chemokine_CXCR_1/2"/>
</dbReference>
<keyword evidence="8 17" id="KW-0297">G-protein coupled receptor</keyword>
<dbReference type="PRINTS" id="PR00427">
    <property type="entry name" value="INTRLEUKIN8R"/>
</dbReference>
<dbReference type="PANTHER" id="PTHR10489:SF689">
    <property type="entry name" value="C-X-C CHEMOKINE RECEPTOR TYPE 2"/>
    <property type="match status" value="1"/>
</dbReference>
<keyword evidence="13 17" id="KW-0807">Transducer</keyword>
<feature type="transmembrane region" description="Helical" evidence="19">
    <location>
        <begin position="76"/>
        <end position="100"/>
    </location>
</feature>
<dbReference type="Proteomes" id="UP000472270">
    <property type="component" value="Unassembled WGS sequence"/>
</dbReference>
<dbReference type="AlphaFoldDB" id="A0A673GW34"/>
<feature type="transmembrane region" description="Helical" evidence="19">
    <location>
        <begin position="120"/>
        <end position="141"/>
    </location>
</feature>
<comment type="subcellular location">
    <subcellularLocation>
        <location evidence="1">Cell membrane</location>
        <topology evidence="1">Multi-pass membrane protein</topology>
    </subcellularLocation>
</comment>
<dbReference type="PRINTS" id="PR00237">
    <property type="entry name" value="GPCRRHODOPSN"/>
</dbReference>
<keyword evidence="5" id="KW-0597">Phosphoprotein</keyword>
<dbReference type="GO" id="GO:0019722">
    <property type="term" value="P:calcium-mediated signaling"/>
    <property type="evidence" value="ECO:0007669"/>
    <property type="project" value="TreeGrafter"/>
</dbReference>
<evidence type="ECO:0000256" key="14">
    <source>
        <dbReference type="ARBA" id="ARBA00025505"/>
    </source>
</evidence>
<feature type="transmembrane region" description="Helical" evidence="19">
    <location>
        <begin position="219"/>
        <end position="239"/>
    </location>
</feature>
<organism evidence="21 22">
    <name type="scientific">Sinocyclocheilus rhinocerous</name>
    <dbReference type="NCBI Taxonomy" id="307959"/>
    <lineage>
        <taxon>Eukaryota</taxon>
        <taxon>Metazoa</taxon>
        <taxon>Chordata</taxon>
        <taxon>Craniata</taxon>
        <taxon>Vertebrata</taxon>
        <taxon>Euteleostomi</taxon>
        <taxon>Actinopterygii</taxon>
        <taxon>Neopterygii</taxon>
        <taxon>Teleostei</taxon>
        <taxon>Ostariophysi</taxon>
        <taxon>Cypriniformes</taxon>
        <taxon>Cyprinidae</taxon>
        <taxon>Cyprininae</taxon>
        <taxon>Sinocyclocheilus</taxon>
    </lineage>
</organism>
<dbReference type="PROSITE" id="PS50262">
    <property type="entry name" value="G_PROTEIN_RECEP_F1_2"/>
    <property type="match status" value="1"/>
</dbReference>
<evidence type="ECO:0000313" key="22">
    <source>
        <dbReference type="Proteomes" id="UP000472270"/>
    </source>
</evidence>
<dbReference type="InterPro" id="IPR050119">
    <property type="entry name" value="CCR1-9-like"/>
</dbReference>
<comment type="similarity">
    <text evidence="17">Belongs to the G-protein coupled receptor 1 family.</text>
</comment>
<dbReference type="PROSITE" id="PS00237">
    <property type="entry name" value="G_PROTEIN_RECEP_F1_1"/>
    <property type="match status" value="1"/>
</dbReference>
<evidence type="ECO:0000256" key="4">
    <source>
        <dbReference type="ARBA" id="ARBA00022500"/>
    </source>
</evidence>
<reference evidence="21" key="2">
    <citation type="submission" date="2025-09" db="UniProtKB">
        <authorList>
            <consortium name="Ensembl"/>
        </authorList>
    </citation>
    <scope>IDENTIFICATION</scope>
</reference>
<evidence type="ECO:0000256" key="6">
    <source>
        <dbReference type="ARBA" id="ARBA00022692"/>
    </source>
</evidence>
<evidence type="ECO:0000256" key="13">
    <source>
        <dbReference type="ARBA" id="ARBA00023224"/>
    </source>
</evidence>
<keyword evidence="6 17" id="KW-0812">Transmembrane</keyword>
<dbReference type="InterPro" id="IPR017452">
    <property type="entry name" value="GPCR_Rhodpsn_7TM"/>
</dbReference>
<evidence type="ECO:0000256" key="15">
    <source>
        <dbReference type="ARBA" id="ARBA00033468"/>
    </source>
</evidence>
<comment type="subunit">
    <text evidence="16">Interacts with IL8. Interacts with GNAI2.</text>
</comment>
<evidence type="ECO:0000256" key="19">
    <source>
        <dbReference type="SAM" id="Phobius"/>
    </source>
</evidence>
<keyword evidence="11 17" id="KW-0675">Receptor</keyword>
<keyword evidence="22" id="KW-1185">Reference proteome</keyword>
<accession>A0A673GW34</accession>
<dbReference type="Gene3D" id="1.20.1070.10">
    <property type="entry name" value="Rhodopsin 7-helix transmembrane proteins"/>
    <property type="match status" value="1"/>
</dbReference>
<dbReference type="InterPro" id="IPR000276">
    <property type="entry name" value="GPCR_Rhodpsn"/>
</dbReference>
<keyword evidence="3" id="KW-1003">Cell membrane</keyword>